<dbReference type="KEGG" id="swp:swp_0976"/>
<dbReference type="InterPro" id="IPR011075">
    <property type="entry name" value="TetR_C"/>
</dbReference>
<sequence length="235" mass="26477">MNEHSRYSYLNNHSSIILNKHSKLSTLRLSRLDKLTFGASDRMRNAEFDREKVLRSAMTAFMDKGYGKTSMQDLTKATGLHPGSIYCAFDNKRGLLIAALEQYKTDRSAEFQQFFSGNHTVLVELKAYLDNIVQECISCEAAKACLLTKALNEMAQQDEDVQKIITENLANWQQGIADVIAKAQANGELSHERDSQHLARFLVMGIYGLRTFAHTHPEAETLQQLAEQLFADVTA</sequence>
<evidence type="ECO:0000256" key="2">
    <source>
        <dbReference type="ARBA" id="ARBA00023125"/>
    </source>
</evidence>
<dbReference type="InterPro" id="IPR023772">
    <property type="entry name" value="DNA-bd_HTH_TetR-type_CS"/>
</dbReference>
<feature type="DNA-binding region" description="H-T-H motif" evidence="4">
    <location>
        <begin position="70"/>
        <end position="89"/>
    </location>
</feature>
<dbReference type="Pfam" id="PF00440">
    <property type="entry name" value="TetR_N"/>
    <property type="match status" value="1"/>
</dbReference>
<gene>
    <name evidence="6" type="ordered locus">swp_0976</name>
</gene>
<proteinExistence type="predicted"/>
<name>B8CK76_SHEPW</name>
<dbReference type="Gene3D" id="1.10.357.10">
    <property type="entry name" value="Tetracycline Repressor, domain 2"/>
    <property type="match status" value="1"/>
</dbReference>
<evidence type="ECO:0000313" key="6">
    <source>
        <dbReference type="EMBL" id="ACJ27779.1"/>
    </source>
</evidence>
<dbReference type="PROSITE" id="PS50977">
    <property type="entry name" value="HTH_TETR_2"/>
    <property type="match status" value="1"/>
</dbReference>
<keyword evidence="2 4" id="KW-0238">DNA-binding</keyword>
<evidence type="ECO:0000313" key="7">
    <source>
        <dbReference type="Proteomes" id="UP000000753"/>
    </source>
</evidence>
<dbReference type="PROSITE" id="PS01081">
    <property type="entry name" value="HTH_TETR_1"/>
    <property type="match status" value="1"/>
</dbReference>
<dbReference type="HOGENOM" id="CLU_069356_28_0_6"/>
<evidence type="ECO:0000256" key="1">
    <source>
        <dbReference type="ARBA" id="ARBA00023015"/>
    </source>
</evidence>
<dbReference type="Pfam" id="PF16925">
    <property type="entry name" value="TetR_C_13"/>
    <property type="match status" value="1"/>
</dbReference>
<evidence type="ECO:0000256" key="3">
    <source>
        <dbReference type="ARBA" id="ARBA00023163"/>
    </source>
</evidence>
<feature type="domain" description="HTH tetR-type" evidence="5">
    <location>
        <begin position="47"/>
        <end position="107"/>
    </location>
</feature>
<dbReference type="InterPro" id="IPR001647">
    <property type="entry name" value="HTH_TetR"/>
</dbReference>
<dbReference type="STRING" id="225849.swp_0976"/>
<dbReference type="PRINTS" id="PR00455">
    <property type="entry name" value="HTHTETR"/>
</dbReference>
<accession>B8CK76</accession>
<dbReference type="Gene3D" id="1.10.10.60">
    <property type="entry name" value="Homeodomain-like"/>
    <property type="match status" value="1"/>
</dbReference>
<evidence type="ECO:0000259" key="5">
    <source>
        <dbReference type="PROSITE" id="PS50977"/>
    </source>
</evidence>
<dbReference type="GO" id="GO:0003677">
    <property type="term" value="F:DNA binding"/>
    <property type="evidence" value="ECO:0007669"/>
    <property type="project" value="UniProtKB-UniRule"/>
</dbReference>
<dbReference type="EMBL" id="CP000472">
    <property type="protein sequence ID" value="ACJ27779.1"/>
    <property type="molecule type" value="Genomic_DNA"/>
</dbReference>
<dbReference type="PANTHER" id="PTHR47506">
    <property type="entry name" value="TRANSCRIPTIONAL REGULATORY PROTEIN"/>
    <property type="match status" value="1"/>
</dbReference>
<keyword evidence="1" id="KW-0805">Transcription regulation</keyword>
<keyword evidence="7" id="KW-1185">Reference proteome</keyword>
<reference evidence="6 7" key="1">
    <citation type="journal article" date="2008" name="PLoS ONE">
        <title>Environmental adaptation: genomic analysis of the piezotolerant and psychrotolerant deep-sea iron reducing bacterium Shewanella piezotolerans WP3.</title>
        <authorList>
            <person name="Wang F."/>
            <person name="Wang J."/>
            <person name="Jian H."/>
            <person name="Zhang B."/>
            <person name="Li S."/>
            <person name="Wang F."/>
            <person name="Zeng X."/>
            <person name="Gao L."/>
            <person name="Bartlett D.H."/>
            <person name="Yu J."/>
            <person name="Hu S."/>
            <person name="Xiao X."/>
        </authorList>
    </citation>
    <scope>NUCLEOTIDE SEQUENCE [LARGE SCALE GENOMIC DNA]</scope>
    <source>
        <strain evidence="7">WP3 / JCM 13877</strain>
    </source>
</reference>
<dbReference type="InterPro" id="IPR009057">
    <property type="entry name" value="Homeodomain-like_sf"/>
</dbReference>
<dbReference type="AlphaFoldDB" id="B8CK76"/>
<dbReference type="PANTHER" id="PTHR47506:SF8">
    <property type="entry name" value="REPRESSOR OF PUTATIVE XENOBIOTIC REDUCTASE TETR FAMILY-RELATED"/>
    <property type="match status" value="1"/>
</dbReference>
<dbReference type="SUPFAM" id="SSF46689">
    <property type="entry name" value="Homeodomain-like"/>
    <property type="match status" value="1"/>
</dbReference>
<dbReference type="Proteomes" id="UP000000753">
    <property type="component" value="Chromosome"/>
</dbReference>
<dbReference type="InterPro" id="IPR036271">
    <property type="entry name" value="Tet_transcr_reg_TetR-rel_C_sf"/>
</dbReference>
<dbReference type="eggNOG" id="COG1309">
    <property type="taxonomic scope" value="Bacteria"/>
</dbReference>
<organism evidence="6 7">
    <name type="scientific">Shewanella piezotolerans (strain WP3 / JCM 13877)</name>
    <dbReference type="NCBI Taxonomy" id="225849"/>
    <lineage>
        <taxon>Bacteria</taxon>
        <taxon>Pseudomonadati</taxon>
        <taxon>Pseudomonadota</taxon>
        <taxon>Gammaproteobacteria</taxon>
        <taxon>Alteromonadales</taxon>
        <taxon>Shewanellaceae</taxon>
        <taxon>Shewanella</taxon>
    </lineage>
</organism>
<evidence type="ECO:0000256" key="4">
    <source>
        <dbReference type="PROSITE-ProRule" id="PRU00335"/>
    </source>
</evidence>
<keyword evidence="3" id="KW-0804">Transcription</keyword>
<dbReference type="SUPFAM" id="SSF48498">
    <property type="entry name" value="Tetracyclin repressor-like, C-terminal domain"/>
    <property type="match status" value="1"/>
</dbReference>
<protein>
    <submittedName>
        <fullName evidence="6">Regulatory protein, TetR</fullName>
    </submittedName>
</protein>